<evidence type="ECO:0000313" key="2">
    <source>
        <dbReference type="EMBL" id="KNC70365.1"/>
    </source>
</evidence>
<reference evidence="2 3" key="1">
    <citation type="submission" date="2011-02" db="EMBL/GenBank/DDBJ databases">
        <title>The Genome Sequence of Sphaeroforma arctica JP610.</title>
        <authorList>
            <consortium name="The Broad Institute Genome Sequencing Platform"/>
            <person name="Russ C."/>
            <person name="Cuomo C."/>
            <person name="Young S.K."/>
            <person name="Zeng Q."/>
            <person name="Gargeya S."/>
            <person name="Alvarado L."/>
            <person name="Berlin A."/>
            <person name="Chapman S.B."/>
            <person name="Chen Z."/>
            <person name="Freedman E."/>
            <person name="Gellesch M."/>
            <person name="Goldberg J."/>
            <person name="Griggs A."/>
            <person name="Gujja S."/>
            <person name="Heilman E."/>
            <person name="Heiman D."/>
            <person name="Howarth C."/>
            <person name="Mehta T."/>
            <person name="Neiman D."/>
            <person name="Pearson M."/>
            <person name="Roberts A."/>
            <person name="Saif S."/>
            <person name="Shea T."/>
            <person name="Shenoy N."/>
            <person name="Sisk P."/>
            <person name="Stolte C."/>
            <person name="Sykes S."/>
            <person name="White J."/>
            <person name="Yandava C."/>
            <person name="Burger G."/>
            <person name="Gray M.W."/>
            <person name="Holland P.W.H."/>
            <person name="King N."/>
            <person name="Lang F.B.F."/>
            <person name="Roger A.J."/>
            <person name="Ruiz-Trillo I."/>
            <person name="Haas B."/>
            <person name="Nusbaum C."/>
            <person name="Birren B."/>
        </authorList>
    </citation>
    <scope>NUCLEOTIDE SEQUENCE [LARGE SCALE GENOMIC DNA]</scope>
    <source>
        <strain evidence="2 3">JP610</strain>
    </source>
</reference>
<feature type="non-terminal residue" evidence="2">
    <location>
        <position position="144"/>
    </location>
</feature>
<dbReference type="GeneID" id="25917612"/>
<feature type="compositionally biased region" description="Basic and acidic residues" evidence="1">
    <location>
        <begin position="51"/>
        <end position="62"/>
    </location>
</feature>
<evidence type="ECO:0000256" key="1">
    <source>
        <dbReference type="SAM" id="MobiDB-lite"/>
    </source>
</evidence>
<gene>
    <name evidence="2" type="ORF">SARC_17108</name>
</gene>
<dbReference type="AlphaFoldDB" id="A0A0L0F0W4"/>
<feature type="non-terminal residue" evidence="2">
    <location>
        <position position="1"/>
    </location>
</feature>
<dbReference type="RefSeq" id="XP_014144267.1">
    <property type="nucleotide sequence ID" value="XM_014288792.1"/>
</dbReference>
<name>A0A0L0F0W4_9EUKA</name>
<dbReference type="EMBL" id="KQ251373">
    <property type="protein sequence ID" value="KNC70365.1"/>
    <property type="molecule type" value="Genomic_DNA"/>
</dbReference>
<feature type="region of interest" description="Disordered" evidence="1">
    <location>
        <begin position="9"/>
        <end position="63"/>
    </location>
</feature>
<keyword evidence="3" id="KW-1185">Reference proteome</keyword>
<sequence>ILNPIRKLLDRRSPSSPNLKGDYDADTGELNGHTSRKPPRSRSGTFLGRYKAKDSRSPDKHAAFRNRTCFKSGMVVRTGTSQRRGKYSSMHDHYTVVHSLALPDVSLTPQPSTTLIHRNTSNDSSMFASLYEPNCVWTAVYDGF</sequence>
<dbReference type="Proteomes" id="UP000054560">
    <property type="component" value="Unassembled WGS sequence"/>
</dbReference>
<protein>
    <submittedName>
        <fullName evidence="2">Uncharacterized protein</fullName>
    </submittedName>
</protein>
<accession>A0A0L0F0W4</accession>
<proteinExistence type="predicted"/>
<evidence type="ECO:0000313" key="3">
    <source>
        <dbReference type="Proteomes" id="UP000054560"/>
    </source>
</evidence>
<organism evidence="2 3">
    <name type="scientific">Sphaeroforma arctica JP610</name>
    <dbReference type="NCBI Taxonomy" id="667725"/>
    <lineage>
        <taxon>Eukaryota</taxon>
        <taxon>Ichthyosporea</taxon>
        <taxon>Ichthyophonida</taxon>
        <taxon>Sphaeroforma</taxon>
    </lineage>
</organism>